<dbReference type="InterPro" id="IPR012338">
    <property type="entry name" value="Beta-lactam/transpept-like"/>
</dbReference>
<name>A0A8J3VT47_9ACTN</name>
<dbReference type="AlphaFoldDB" id="A0A8J3VT47"/>
<comment type="caution">
    <text evidence="12">The sequence shown here is derived from an EMBL/GenBank/DDBJ whole genome shotgun (WGS) entry which is preliminary data.</text>
</comment>
<dbReference type="SUPFAM" id="SSF56601">
    <property type="entry name" value="beta-lactamase/transpeptidase-like"/>
    <property type="match status" value="1"/>
</dbReference>
<keyword evidence="5" id="KW-0378">Hydrolase</keyword>
<dbReference type="Pfam" id="PF00912">
    <property type="entry name" value="Transgly"/>
    <property type="match status" value="1"/>
</dbReference>
<dbReference type="GO" id="GO:0008955">
    <property type="term" value="F:peptidoglycan glycosyltransferase activity"/>
    <property type="evidence" value="ECO:0007669"/>
    <property type="project" value="UniProtKB-EC"/>
</dbReference>
<evidence type="ECO:0000256" key="1">
    <source>
        <dbReference type="ARBA" id="ARBA00022645"/>
    </source>
</evidence>
<protein>
    <submittedName>
        <fullName evidence="12">Penicillin-binding protein</fullName>
    </submittedName>
</protein>
<evidence type="ECO:0000256" key="2">
    <source>
        <dbReference type="ARBA" id="ARBA00022670"/>
    </source>
</evidence>
<dbReference type="Gene3D" id="3.40.710.10">
    <property type="entry name" value="DD-peptidase/beta-lactamase superfamily"/>
    <property type="match status" value="1"/>
</dbReference>
<dbReference type="PANTHER" id="PTHR32282">
    <property type="entry name" value="BINDING PROTEIN TRANSPEPTIDASE, PUTATIVE-RELATED"/>
    <property type="match status" value="1"/>
</dbReference>
<comment type="catalytic activity">
    <reaction evidence="8">
        <text>[GlcNAc-(1-&gt;4)-Mur2Ac(oyl-L-Ala-gamma-D-Glu-L-Lys-D-Ala-D-Ala)](n)-di-trans,octa-cis-undecaprenyl diphosphate + beta-D-GlcNAc-(1-&gt;4)-Mur2Ac(oyl-L-Ala-gamma-D-Glu-L-Lys-D-Ala-D-Ala)-di-trans,octa-cis-undecaprenyl diphosphate = [GlcNAc-(1-&gt;4)-Mur2Ac(oyl-L-Ala-gamma-D-Glu-L-Lys-D-Ala-D-Ala)](n+1)-di-trans,octa-cis-undecaprenyl diphosphate + di-trans,octa-cis-undecaprenyl diphosphate + H(+)</text>
        <dbReference type="Rhea" id="RHEA:23708"/>
        <dbReference type="Rhea" id="RHEA-COMP:9602"/>
        <dbReference type="Rhea" id="RHEA-COMP:9603"/>
        <dbReference type="ChEBI" id="CHEBI:15378"/>
        <dbReference type="ChEBI" id="CHEBI:58405"/>
        <dbReference type="ChEBI" id="CHEBI:60033"/>
        <dbReference type="ChEBI" id="CHEBI:78435"/>
        <dbReference type="EC" id="2.4.99.28"/>
    </reaction>
</comment>
<reference evidence="12" key="1">
    <citation type="submission" date="2021-01" db="EMBL/GenBank/DDBJ databases">
        <title>Whole genome shotgun sequence of Rugosimonospora africana NBRC 104875.</title>
        <authorList>
            <person name="Komaki H."/>
            <person name="Tamura T."/>
        </authorList>
    </citation>
    <scope>NUCLEOTIDE SEQUENCE</scope>
    <source>
        <strain evidence="12">NBRC 104875</strain>
    </source>
</reference>
<dbReference type="SUPFAM" id="SSF53955">
    <property type="entry name" value="Lysozyme-like"/>
    <property type="match status" value="1"/>
</dbReference>
<dbReference type="InterPro" id="IPR036950">
    <property type="entry name" value="PBP_transglycosylase"/>
</dbReference>
<feature type="domain" description="Penicillin-binding protein transpeptidase" evidence="10">
    <location>
        <begin position="361"/>
        <end position="674"/>
    </location>
</feature>
<keyword evidence="13" id="KW-1185">Reference proteome</keyword>
<dbReference type="EMBL" id="BONZ01000062">
    <property type="protein sequence ID" value="GIH18042.1"/>
    <property type="molecule type" value="Genomic_DNA"/>
</dbReference>
<dbReference type="RefSeq" id="WP_203921581.1">
    <property type="nucleotide sequence ID" value="NZ_BONZ01000062.1"/>
</dbReference>
<keyword evidence="4" id="KW-0808">Transferase</keyword>
<accession>A0A8J3VT47</accession>
<evidence type="ECO:0000313" key="13">
    <source>
        <dbReference type="Proteomes" id="UP000642748"/>
    </source>
</evidence>
<dbReference type="GO" id="GO:0006508">
    <property type="term" value="P:proteolysis"/>
    <property type="evidence" value="ECO:0007669"/>
    <property type="project" value="UniProtKB-KW"/>
</dbReference>
<feature type="region of interest" description="Disordered" evidence="9">
    <location>
        <begin position="693"/>
        <end position="735"/>
    </location>
</feature>
<dbReference type="InterPro" id="IPR001460">
    <property type="entry name" value="PCN-bd_Tpept"/>
</dbReference>
<comment type="catalytic activity">
    <reaction evidence="7">
        <text>Preferential cleavage: (Ac)2-L-Lys-D-Ala-|-D-Ala. Also transpeptidation of peptidyl-alanyl moieties that are N-acyl substituents of D-alanine.</text>
        <dbReference type="EC" id="3.4.16.4"/>
    </reaction>
</comment>
<dbReference type="GO" id="GO:0009252">
    <property type="term" value="P:peptidoglycan biosynthetic process"/>
    <property type="evidence" value="ECO:0007669"/>
    <property type="project" value="TreeGrafter"/>
</dbReference>
<evidence type="ECO:0000256" key="6">
    <source>
        <dbReference type="ARBA" id="ARBA00023268"/>
    </source>
</evidence>
<sequence>MASRVGRFTGVAMCVVAAGAVLAVAALPVALVGGLSINSLTADFESLPSDLKIAPSPQTTSIYARDGKTLITTFYDENRKNVALSDVAPVMRQAMVAAEDTRFYQHGAVDLKSVLRALVSDGSSGEAAQGASTLTMQYVRNVLKTDPNLTPAQRAAATEDTPGRKIQEVRYGVGLEKSMTKDQILQGYLNIAYFGNGEYGIYAASEGYFGKPPSQLTLPEAALIAGLVQSPDTDNPVDGDKAAALSRRTYVLGAMAGMHVITQAQADAASATPLDLHPSQSPNNCTAVPAAHNDWGFFCDYFRQWWNAQPAFGTTVADRERALSEGGYTVVTSLDPNIQASALHQSLSVYGYDSAKALPIAVVQPGTGQVLSLAVNRHYSLAPNPPGQQYPNTVSQLIAGGNGVNGYQAGSTFKLFTMLAGLEAGKPLSTRFDAPSPLVTQFPASGPGSCGGFWCPVNDNPSFMDGQRTMWDGYGRSVNTYFVWLEEQIGPQKAVEMAQRLGITFRASSDASLAANDASEWGSFTLGVADTTPLDLANAYATVADEGTYCKPVPVVSITDASGHKVSAGDPNCHQVLDPDIARAATDAARCPVGQQSAYGMCNGGTATNVGGIFGDRPVAGKTGSSENNATETFVGFTPQVAAAGIAADPANASDSVGSAVESSVAAAVAHTLMTAVQGLPVKKFTAPSVTIAYGPDGRPPANPPAVTPHQQPDQGDQGAPPGPGRRGHRGGSTQ</sequence>
<dbReference type="GO" id="GO:0009002">
    <property type="term" value="F:serine-type D-Ala-D-Ala carboxypeptidase activity"/>
    <property type="evidence" value="ECO:0007669"/>
    <property type="project" value="UniProtKB-EC"/>
</dbReference>
<dbReference type="GO" id="GO:0030288">
    <property type="term" value="C:outer membrane-bounded periplasmic space"/>
    <property type="evidence" value="ECO:0007669"/>
    <property type="project" value="TreeGrafter"/>
</dbReference>
<keyword evidence="6" id="KW-0511">Multifunctional enzyme</keyword>
<evidence type="ECO:0000256" key="5">
    <source>
        <dbReference type="ARBA" id="ARBA00022801"/>
    </source>
</evidence>
<evidence type="ECO:0000256" key="4">
    <source>
        <dbReference type="ARBA" id="ARBA00022679"/>
    </source>
</evidence>
<feature type="compositionally biased region" description="Low complexity" evidence="9">
    <location>
        <begin position="709"/>
        <end position="720"/>
    </location>
</feature>
<dbReference type="Gene3D" id="1.10.3810.10">
    <property type="entry name" value="Biosynthetic peptidoglycan transglycosylase-like"/>
    <property type="match status" value="1"/>
</dbReference>
<dbReference type="Proteomes" id="UP000642748">
    <property type="component" value="Unassembled WGS sequence"/>
</dbReference>
<evidence type="ECO:0000256" key="9">
    <source>
        <dbReference type="SAM" id="MobiDB-lite"/>
    </source>
</evidence>
<evidence type="ECO:0000256" key="3">
    <source>
        <dbReference type="ARBA" id="ARBA00022676"/>
    </source>
</evidence>
<gene>
    <name evidence="12" type="ORF">Raf01_62140</name>
</gene>
<feature type="domain" description="Glycosyl transferase family 51" evidence="11">
    <location>
        <begin position="69"/>
        <end position="255"/>
    </location>
</feature>
<dbReference type="InterPro" id="IPR001264">
    <property type="entry name" value="Glyco_trans_51"/>
</dbReference>
<keyword evidence="2" id="KW-0645">Protease</keyword>
<evidence type="ECO:0000259" key="11">
    <source>
        <dbReference type="Pfam" id="PF00912"/>
    </source>
</evidence>
<evidence type="ECO:0000256" key="7">
    <source>
        <dbReference type="ARBA" id="ARBA00034000"/>
    </source>
</evidence>
<dbReference type="PANTHER" id="PTHR32282:SF33">
    <property type="entry name" value="PEPTIDOGLYCAN GLYCOSYLTRANSFERASE"/>
    <property type="match status" value="1"/>
</dbReference>
<feature type="compositionally biased region" description="Pro residues" evidence="9">
    <location>
        <begin position="698"/>
        <end position="707"/>
    </location>
</feature>
<dbReference type="GO" id="GO:0008658">
    <property type="term" value="F:penicillin binding"/>
    <property type="evidence" value="ECO:0007669"/>
    <property type="project" value="InterPro"/>
</dbReference>
<dbReference type="Pfam" id="PF00905">
    <property type="entry name" value="Transpeptidase"/>
    <property type="match status" value="1"/>
</dbReference>
<dbReference type="InterPro" id="IPR023346">
    <property type="entry name" value="Lysozyme-like_dom_sf"/>
</dbReference>
<keyword evidence="1" id="KW-0121">Carboxypeptidase</keyword>
<evidence type="ECO:0000259" key="10">
    <source>
        <dbReference type="Pfam" id="PF00905"/>
    </source>
</evidence>
<evidence type="ECO:0000256" key="8">
    <source>
        <dbReference type="ARBA" id="ARBA00049902"/>
    </source>
</evidence>
<keyword evidence="3" id="KW-0328">Glycosyltransferase</keyword>
<proteinExistence type="predicted"/>
<dbReference type="InterPro" id="IPR050396">
    <property type="entry name" value="Glycosyltr_51/Transpeptidase"/>
</dbReference>
<organism evidence="12 13">
    <name type="scientific">Rugosimonospora africana</name>
    <dbReference type="NCBI Taxonomy" id="556532"/>
    <lineage>
        <taxon>Bacteria</taxon>
        <taxon>Bacillati</taxon>
        <taxon>Actinomycetota</taxon>
        <taxon>Actinomycetes</taxon>
        <taxon>Micromonosporales</taxon>
        <taxon>Micromonosporaceae</taxon>
        <taxon>Rugosimonospora</taxon>
    </lineage>
</organism>
<evidence type="ECO:0000313" key="12">
    <source>
        <dbReference type="EMBL" id="GIH18042.1"/>
    </source>
</evidence>
<feature type="compositionally biased region" description="Basic residues" evidence="9">
    <location>
        <begin position="726"/>
        <end position="735"/>
    </location>
</feature>